<proteinExistence type="predicted"/>
<name>A0A160TPM8_9ZZZZ</name>
<gene>
    <name evidence="1" type="ORF">MGWOODY_XGa1616</name>
</gene>
<organism evidence="1">
    <name type="scientific">hydrothermal vent metagenome</name>
    <dbReference type="NCBI Taxonomy" id="652676"/>
    <lineage>
        <taxon>unclassified sequences</taxon>
        <taxon>metagenomes</taxon>
        <taxon>ecological metagenomes</taxon>
    </lineage>
</organism>
<evidence type="ECO:0000313" key="1">
    <source>
        <dbReference type="EMBL" id="CUS50663.1"/>
    </source>
</evidence>
<protein>
    <submittedName>
        <fullName evidence="1">Uncharacterized protein</fullName>
    </submittedName>
</protein>
<reference evidence="1" key="1">
    <citation type="submission" date="2015-10" db="EMBL/GenBank/DDBJ databases">
        <authorList>
            <person name="Gilbert D.G."/>
        </authorList>
    </citation>
    <scope>NUCLEOTIDE SEQUENCE</scope>
</reference>
<accession>A0A160TPM8</accession>
<sequence length="41" mass="4283">MAGLDRSAAQQNTAFPFRNAAGDDLGVLIVDHSAAVTDIPR</sequence>
<dbReference type="AlphaFoldDB" id="A0A160TPM8"/>
<dbReference type="EMBL" id="CZRL01000035">
    <property type="protein sequence ID" value="CUS50663.1"/>
    <property type="molecule type" value="Genomic_DNA"/>
</dbReference>